<evidence type="ECO:0000256" key="4">
    <source>
        <dbReference type="ARBA" id="ARBA00012448"/>
    </source>
</evidence>
<feature type="domain" description="Penicillin-binding protein transpeptidase" evidence="8">
    <location>
        <begin position="357"/>
        <end position="658"/>
    </location>
</feature>
<dbReference type="GO" id="GO:0009002">
    <property type="term" value="F:serine-type D-Ala-D-Ala carboxypeptidase activity"/>
    <property type="evidence" value="ECO:0007669"/>
    <property type="project" value="UniProtKB-EC"/>
</dbReference>
<keyword evidence="12" id="KW-1185">Reference proteome</keyword>
<evidence type="ECO:0000259" key="9">
    <source>
        <dbReference type="Pfam" id="PF03717"/>
    </source>
</evidence>
<evidence type="ECO:0000313" key="12">
    <source>
        <dbReference type="Proteomes" id="UP000199444"/>
    </source>
</evidence>
<comment type="catalytic activity">
    <reaction evidence="6">
        <text>Preferential cleavage: (Ac)2-L-Lys-D-Ala-|-D-Ala. Also transpeptidation of peptidyl-alanyl moieties that are N-acyl substituents of D-alanine.</text>
        <dbReference type="EC" id="3.4.16.4"/>
    </reaction>
</comment>
<evidence type="ECO:0000256" key="7">
    <source>
        <dbReference type="SAM" id="SignalP"/>
    </source>
</evidence>
<evidence type="ECO:0000259" key="10">
    <source>
        <dbReference type="Pfam" id="PF05223"/>
    </source>
</evidence>
<evidence type="ECO:0000256" key="5">
    <source>
        <dbReference type="ARBA" id="ARBA00023136"/>
    </source>
</evidence>
<proteinExistence type="inferred from homology"/>
<evidence type="ECO:0000256" key="3">
    <source>
        <dbReference type="ARBA" id="ARBA00007171"/>
    </source>
</evidence>
<evidence type="ECO:0000259" key="8">
    <source>
        <dbReference type="Pfam" id="PF00905"/>
    </source>
</evidence>
<keyword evidence="5" id="KW-0472">Membrane</keyword>
<dbReference type="InterPro" id="IPR005311">
    <property type="entry name" value="PBP_dimer"/>
</dbReference>
<feature type="signal peptide" evidence="7">
    <location>
        <begin position="1"/>
        <end position="21"/>
    </location>
</feature>
<sequence length="673" mass="74013">MKKIIALIPIVLLVLVAACSNDEVTPQDRFDQYVKHWNEQEFNEMYNMSTTTSTEKYAKEDYVERYKNIYEDLNIDNLNITYDKLSEEKMETAMEKGTAQFPFTVEMETIAGPITFDYKATLIVEGEEENANWFVKWDPGFIFPAIKDGGEIGLSNIKPERGEILDRNQLPLALNDTVHNVGIVPGKLGSNPEKAKQKISDLLGMSIESINKNLDAGWVEPDLFVPLKKVPKSAEQTLNQLWEVSGVTERKVTGRVYPYGESLGHLVGFTGPVTAEELEEMDSGAYSANDIIGKRGLELLYEDKLRGEAGVEITVSKENEEDTILAEKPVKNGEDVVTTIDADLQMKIYESYDGKAGTAAAIHPKTGETLALVSSPSFNSNEMGFGISQSRRDELQNNPKQPLLNRFTSTYAPGSTFKPVTAAIGLNNESIIPGEGIEINGLTWSNGEGWGNYQVRRVSESNGPVDVTNALVRSDNIYFAKKAVEMGSEKYVNGLQQFGFAKDFPFEYPIETSTISSNGKLNDEVLLADTSYGQGEIQMSALHLAMAYTPFLNKGNLLKPTILADAEKSQVWQEKLITGEQATLIQEALRNVVAAPNGTAKGAHIDDLAISGKTGTAELKKSGEESGPENGWFVGYPTKNQDILISMMIENTEKQGGSAFTVGKVTELLKAVK</sequence>
<reference evidence="11 12" key="1">
    <citation type="submission" date="2016-10" db="EMBL/GenBank/DDBJ databases">
        <authorList>
            <person name="de Groot N.N."/>
        </authorList>
    </citation>
    <scope>NUCLEOTIDE SEQUENCE [LARGE SCALE GENOMIC DNA]</scope>
    <source>
        <strain evidence="11 12">CGMCC 1.10449</strain>
    </source>
</reference>
<dbReference type="GO" id="GO:0071555">
    <property type="term" value="P:cell wall organization"/>
    <property type="evidence" value="ECO:0007669"/>
    <property type="project" value="TreeGrafter"/>
</dbReference>
<dbReference type="UniPathway" id="UPA00219"/>
<accession>A0A1H0ZB67</accession>
<dbReference type="Proteomes" id="UP000199444">
    <property type="component" value="Unassembled WGS sequence"/>
</dbReference>
<dbReference type="SUPFAM" id="SSF54427">
    <property type="entry name" value="NTF2-like"/>
    <property type="match status" value="1"/>
</dbReference>
<protein>
    <recommendedName>
        <fullName evidence="4">serine-type D-Ala-D-Ala carboxypeptidase</fullName>
        <ecNumber evidence="4">3.4.16.4</ecNumber>
    </recommendedName>
</protein>
<dbReference type="InterPro" id="IPR050515">
    <property type="entry name" value="Beta-lactam/transpept"/>
</dbReference>
<dbReference type="Gene3D" id="3.90.1310.10">
    <property type="entry name" value="Penicillin-binding protein 2a (Domain 2)"/>
    <property type="match status" value="1"/>
</dbReference>
<dbReference type="InterPro" id="IPR012338">
    <property type="entry name" value="Beta-lactam/transpept-like"/>
</dbReference>
<dbReference type="Pfam" id="PF03717">
    <property type="entry name" value="PBP_dimer"/>
    <property type="match status" value="1"/>
</dbReference>
<dbReference type="SUPFAM" id="SSF56519">
    <property type="entry name" value="Penicillin binding protein dimerisation domain"/>
    <property type="match status" value="1"/>
</dbReference>
<dbReference type="RefSeq" id="WP_092491946.1">
    <property type="nucleotide sequence ID" value="NZ_FNKD01000001.1"/>
</dbReference>
<dbReference type="GO" id="GO:0071972">
    <property type="term" value="F:peptidoglycan L,D-transpeptidase activity"/>
    <property type="evidence" value="ECO:0007669"/>
    <property type="project" value="TreeGrafter"/>
</dbReference>
<feature type="chain" id="PRO_5038509082" description="serine-type D-Ala-D-Ala carboxypeptidase" evidence="7">
    <location>
        <begin position="22"/>
        <end position="673"/>
    </location>
</feature>
<evidence type="ECO:0000256" key="1">
    <source>
        <dbReference type="ARBA" id="ARBA00004370"/>
    </source>
</evidence>
<feature type="domain" description="Penicillin-binding protein dimerisation" evidence="9">
    <location>
        <begin position="157"/>
        <end position="318"/>
    </location>
</feature>
<dbReference type="GO" id="GO:0008658">
    <property type="term" value="F:penicillin binding"/>
    <property type="evidence" value="ECO:0007669"/>
    <property type="project" value="InterPro"/>
</dbReference>
<dbReference type="Pfam" id="PF00905">
    <property type="entry name" value="Transpeptidase"/>
    <property type="match status" value="1"/>
</dbReference>
<comment type="pathway">
    <text evidence="2">Cell wall biogenesis; peptidoglycan biosynthesis.</text>
</comment>
<dbReference type="InterPro" id="IPR036138">
    <property type="entry name" value="PBP_dimer_sf"/>
</dbReference>
<dbReference type="PROSITE" id="PS51257">
    <property type="entry name" value="PROKAR_LIPOPROTEIN"/>
    <property type="match status" value="1"/>
</dbReference>
<feature type="domain" description="NTF2-like N-terminal transpeptidase" evidence="10">
    <location>
        <begin position="25"/>
        <end position="148"/>
    </location>
</feature>
<dbReference type="Pfam" id="PF05223">
    <property type="entry name" value="MecA_N"/>
    <property type="match status" value="1"/>
</dbReference>
<dbReference type="Gene3D" id="3.10.450.100">
    <property type="entry name" value="NTF2-like, domain 1"/>
    <property type="match status" value="1"/>
</dbReference>
<keyword evidence="7" id="KW-0732">Signal</keyword>
<dbReference type="EMBL" id="FNKD01000001">
    <property type="protein sequence ID" value="SDQ24695.1"/>
    <property type="molecule type" value="Genomic_DNA"/>
</dbReference>
<evidence type="ECO:0000313" key="11">
    <source>
        <dbReference type="EMBL" id="SDQ24695.1"/>
    </source>
</evidence>
<dbReference type="STRING" id="553311.SAMN05216231_1129"/>
<dbReference type="InterPro" id="IPR001460">
    <property type="entry name" value="PCN-bd_Tpept"/>
</dbReference>
<dbReference type="InterPro" id="IPR032710">
    <property type="entry name" value="NTF2-like_dom_sf"/>
</dbReference>
<evidence type="ECO:0000256" key="2">
    <source>
        <dbReference type="ARBA" id="ARBA00004752"/>
    </source>
</evidence>
<dbReference type="InterPro" id="IPR007887">
    <property type="entry name" value="MecA_N"/>
</dbReference>
<name>A0A1H0ZB67_9BACI</name>
<organism evidence="11 12">
    <name type="scientific">Virgibacillus salinus</name>
    <dbReference type="NCBI Taxonomy" id="553311"/>
    <lineage>
        <taxon>Bacteria</taxon>
        <taxon>Bacillati</taxon>
        <taxon>Bacillota</taxon>
        <taxon>Bacilli</taxon>
        <taxon>Bacillales</taxon>
        <taxon>Bacillaceae</taxon>
        <taxon>Virgibacillus</taxon>
    </lineage>
</organism>
<dbReference type="PANTHER" id="PTHR30627:SF25">
    <property type="entry name" value="PENICILLIN-BINDING PROTEIN 3"/>
    <property type="match status" value="1"/>
</dbReference>
<dbReference type="GO" id="GO:0009252">
    <property type="term" value="P:peptidoglycan biosynthetic process"/>
    <property type="evidence" value="ECO:0007669"/>
    <property type="project" value="UniProtKB-UniPathway"/>
</dbReference>
<comment type="similarity">
    <text evidence="3">Belongs to the transpeptidase family.</text>
</comment>
<dbReference type="GO" id="GO:0046677">
    <property type="term" value="P:response to antibiotic"/>
    <property type="evidence" value="ECO:0007669"/>
    <property type="project" value="InterPro"/>
</dbReference>
<evidence type="ECO:0000256" key="6">
    <source>
        <dbReference type="ARBA" id="ARBA00034000"/>
    </source>
</evidence>
<gene>
    <name evidence="11" type="ORF">SAMN05216231_1129</name>
</gene>
<dbReference type="GO" id="GO:0005886">
    <property type="term" value="C:plasma membrane"/>
    <property type="evidence" value="ECO:0007669"/>
    <property type="project" value="TreeGrafter"/>
</dbReference>
<dbReference type="AlphaFoldDB" id="A0A1H0ZB67"/>
<dbReference type="SUPFAM" id="SSF56601">
    <property type="entry name" value="beta-lactamase/transpeptidase-like"/>
    <property type="match status" value="1"/>
</dbReference>
<dbReference type="EC" id="3.4.16.4" evidence="4"/>
<dbReference type="Gene3D" id="3.40.710.10">
    <property type="entry name" value="DD-peptidase/beta-lactamase superfamily"/>
    <property type="match status" value="1"/>
</dbReference>
<dbReference type="PANTHER" id="PTHR30627">
    <property type="entry name" value="PEPTIDOGLYCAN D,D-TRANSPEPTIDASE"/>
    <property type="match status" value="1"/>
</dbReference>
<comment type="subcellular location">
    <subcellularLocation>
        <location evidence="1">Membrane</location>
    </subcellularLocation>
</comment>
<dbReference type="Gene3D" id="3.30.1390.30">
    <property type="entry name" value="Penicillin-binding protein 2a, domain 3"/>
    <property type="match status" value="1"/>
</dbReference>